<dbReference type="Pfam" id="PF12937">
    <property type="entry name" value="F-box-like"/>
    <property type="match status" value="1"/>
</dbReference>
<reference evidence="2 3" key="1">
    <citation type="journal article" date="2011" name="Science">
        <title>The ecoresponsive genome of Daphnia pulex.</title>
        <authorList>
            <person name="Colbourne J.K."/>
            <person name="Pfrender M.E."/>
            <person name="Gilbert D."/>
            <person name="Thomas W.K."/>
            <person name="Tucker A."/>
            <person name="Oakley T.H."/>
            <person name="Tokishita S."/>
            <person name="Aerts A."/>
            <person name="Arnold G.J."/>
            <person name="Basu M.K."/>
            <person name="Bauer D.J."/>
            <person name="Caceres C.E."/>
            <person name="Carmel L."/>
            <person name="Casola C."/>
            <person name="Choi J.H."/>
            <person name="Detter J.C."/>
            <person name="Dong Q."/>
            <person name="Dusheyko S."/>
            <person name="Eads B.D."/>
            <person name="Frohlich T."/>
            <person name="Geiler-Samerotte K.A."/>
            <person name="Gerlach D."/>
            <person name="Hatcher P."/>
            <person name="Jogdeo S."/>
            <person name="Krijgsveld J."/>
            <person name="Kriventseva E.V."/>
            <person name="Kultz D."/>
            <person name="Laforsch C."/>
            <person name="Lindquist E."/>
            <person name="Lopez J."/>
            <person name="Manak J.R."/>
            <person name="Muller J."/>
            <person name="Pangilinan J."/>
            <person name="Patwardhan R.P."/>
            <person name="Pitluck S."/>
            <person name="Pritham E.J."/>
            <person name="Rechtsteiner A."/>
            <person name="Rho M."/>
            <person name="Rogozin I.B."/>
            <person name="Sakarya O."/>
            <person name="Salamov A."/>
            <person name="Schaack S."/>
            <person name="Shapiro H."/>
            <person name="Shiga Y."/>
            <person name="Skalitzky C."/>
            <person name="Smith Z."/>
            <person name="Souvorov A."/>
            <person name="Sung W."/>
            <person name="Tang Z."/>
            <person name="Tsuchiya D."/>
            <person name="Tu H."/>
            <person name="Vos H."/>
            <person name="Wang M."/>
            <person name="Wolf Y.I."/>
            <person name="Yamagata H."/>
            <person name="Yamada T."/>
            <person name="Ye Y."/>
            <person name="Shaw J.R."/>
            <person name="Andrews J."/>
            <person name="Crease T.J."/>
            <person name="Tang H."/>
            <person name="Lucas S.M."/>
            <person name="Robertson H.M."/>
            <person name="Bork P."/>
            <person name="Koonin E.V."/>
            <person name="Zdobnov E.M."/>
            <person name="Grigoriev I.V."/>
            <person name="Lynch M."/>
            <person name="Boore J.L."/>
        </authorList>
    </citation>
    <scope>NUCLEOTIDE SEQUENCE [LARGE SCALE GENOMIC DNA]</scope>
</reference>
<dbReference type="OrthoDB" id="6344688at2759"/>
<evidence type="ECO:0000313" key="3">
    <source>
        <dbReference type="Proteomes" id="UP000000305"/>
    </source>
</evidence>
<dbReference type="Proteomes" id="UP000000305">
    <property type="component" value="Unassembled WGS sequence"/>
</dbReference>
<evidence type="ECO:0000313" key="2">
    <source>
        <dbReference type="EMBL" id="EFX89643.1"/>
    </source>
</evidence>
<evidence type="ECO:0000259" key="1">
    <source>
        <dbReference type="SMART" id="SM00256"/>
    </source>
</evidence>
<dbReference type="InParanoid" id="E9FTF6"/>
<protein>
    <recommendedName>
        <fullName evidence="1">F-box domain-containing protein</fullName>
    </recommendedName>
</protein>
<feature type="domain" description="F-box" evidence="1">
    <location>
        <begin position="54"/>
        <end position="94"/>
    </location>
</feature>
<dbReference type="InterPro" id="IPR050995">
    <property type="entry name" value="WD-F-box_domain-protein"/>
</dbReference>
<dbReference type="InterPro" id="IPR001810">
    <property type="entry name" value="F-box_dom"/>
</dbReference>
<sequence length="186" mass="21513">MPTVDNMNLIVNRKRRRTISKERKRFQPLKKWKITSTEPTVEDRDIIRRLSSRGVSHIVEHIFSYLDYKSLSNAESVSSEWCEILKNERIWKALIKRNIVVDPVWRTMFSKIRKCGDAEVALCDDAYMSRKIAKDIGKLHQQFVDLMSSSVSLLSSSVKLISKVLDMLKVVGFGVPDSYESDSEED</sequence>
<organism evidence="2 3">
    <name type="scientific">Daphnia pulex</name>
    <name type="common">Water flea</name>
    <dbReference type="NCBI Taxonomy" id="6669"/>
    <lineage>
        <taxon>Eukaryota</taxon>
        <taxon>Metazoa</taxon>
        <taxon>Ecdysozoa</taxon>
        <taxon>Arthropoda</taxon>
        <taxon>Crustacea</taxon>
        <taxon>Branchiopoda</taxon>
        <taxon>Diplostraca</taxon>
        <taxon>Cladocera</taxon>
        <taxon>Anomopoda</taxon>
        <taxon>Daphniidae</taxon>
        <taxon>Daphnia</taxon>
    </lineage>
</organism>
<dbReference type="HOGENOM" id="CLU_1455835_0_0_1"/>
<dbReference type="EMBL" id="GL732524">
    <property type="protein sequence ID" value="EFX89643.1"/>
    <property type="molecule type" value="Genomic_DNA"/>
</dbReference>
<dbReference type="STRING" id="6669.E9FTF6"/>
<dbReference type="AlphaFoldDB" id="E9FTF6"/>
<name>E9FTF6_DAPPU</name>
<dbReference type="PANTHER" id="PTHR14604">
    <property type="entry name" value="WD40 REPEAT PF20"/>
    <property type="match status" value="1"/>
</dbReference>
<dbReference type="KEGG" id="dpx:DAPPUDRAFT_190701"/>
<accession>E9FTF6</accession>
<proteinExistence type="predicted"/>
<dbReference type="InterPro" id="IPR036047">
    <property type="entry name" value="F-box-like_dom_sf"/>
</dbReference>
<gene>
    <name evidence="2" type="ORF">DAPPUDRAFT_190701</name>
</gene>
<keyword evidence="3" id="KW-1185">Reference proteome</keyword>
<dbReference type="SMART" id="SM00256">
    <property type="entry name" value="FBOX"/>
    <property type="match status" value="1"/>
</dbReference>
<dbReference type="Gene3D" id="1.20.1280.50">
    <property type="match status" value="1"/>
</dbReference>
<dbReference type="SUPFAM" id="SSF81383">
    <property type="entry name" value="F-box domain"/>
    <property type="match status" value="1"/>
</dbReference>
<dbReference type="PANTHER" id="PTHR14604:SF4">
    <property type="entry name" value="F-BOX DOMAIN-CONTAINING PROTEIN"/>
    <property type="match status" value="1"/>
</dbReference>
<dbReference type="eggNOG" id="KOG0281">
    <property type="taxonomic scope" value="Eukaryota"/>
</dbReference>